<sequence length="258" mass="27591">MALLELDGVQTYIGEYHILQGVTLAVPPGAITVLLGRNGAGKTTTLRTVMGLTPARAGRVVFRGEEITRLAPHQVARRGIGYVPEDRGIFRDLTVAENLRVAVRGGDLPWPLRGRAPEGYARGGPADPPRGSGLEARLDWVLRLFPDLARAWRRTAGTLSGGQQQMLAIGRVLLSENALLLIDEPSKGLAPVVVEQLGEALRQIAAQTTVLLVEQNFGLAAAVGDHAVVLDDGRTVYQGSMAEILGDAALRRRYLGVA</sequence>
<dbReference type="Proteomes" id="UP001519289">
    <property type="component" value="Unassembled WGS sequence"/>
</dbReference>
<dbReference type="InterPro" id="IPR052156">
    <property type="entry name" value="BCAA_Transport_ATP-bd_LivF"/>
</dbReference>
<dbReference type="PANTHER" id="PTHR43820">
    <property type="entry name" value="HIGH-AFFINITY BRANCHED-CHAIN AMINO ACID TRANSPORT ATP-BINDING PROTEIN LIVF"/>
    <property type="match status" value="1"/>
</dbReference>
<dbReference type="SUPFAM" id="SSF52540">
    <property type="entry name" value="P-loop containing nucleoside triphosphate hydrolases"/>
    <property type="match status" value="1"/>
</dbReference>
<evidence type="ECO:0000313" key="8">
    <source>
        <dbReference type="Proteomes" id="UP001519289"/>
    </source>
</evidence>
<dbReference type="Gene3D" id="3.40.50.300">
    <property type="entry name" value="P-loop containing nucleotide triphosphate hydrolases"/>
    <property type="match status" value="1"/>
</dbReference>
<dbReference type="EMBL" id="JAGGLG010000025">
    <property type="protein sequence ID" value="MBP2019280.1"/>
    <property type="molecule type" value="Genomic_DNA"/>
</dbReference>
<evidence type="ECO:0000256" key="4">
    <source>
        <dbReference type="ARBA" id="ARBA00022840"/>
    </source>
</evidence>
<evidence type="ECO:0000256" key="2">
    <source>
        <dbReference type="ARBA" id="ARBA00022448"/>
    </source>
</evidence>
<evidence type="ECO:0000259" key="6">
    <source>
        <dbReference type="PROSITE" id="PS50893"/>
    </source>
</evidence>
<dbReference type="PANTHER" id="PTHR43820:SF2">
    <property type="entry name" value="ABC TRANSPORTER ATP-BINDING PROTEIN"/>
    <property type="match status" value="1"/>
</dbReference>
<name>A0ABS4JUU0_9FIRM</name>
<dbReference type="Pfam" id="PF00005">
    <property type="entry name" value="ABC_tran"/>
    <property type="match status" value="1"/>
</dbReference>
<keyword evidence="4 7" id="KW-0067">ATP-binding</keyword>
<keyword evidence="2" id="KW-0813">Transport</keyword>
<evidence type="ECO:0000256" key="3">
    <source>
        <dbReference type="ARBA" id="ARBA00022741"/>
    </source>
</evidence>
<dbReference type="RefSeq" id="WP_209467395.1">
    <property type="nucleotide sequence ID" value="NZ_JAGGLG010000025.1"/>
</dbReference>
<evidence type="ECO:0000313" key="7">
    <source>
        <dbReference type="EMBL" id="MBP2019280.1"/>
    </source>
</evidence>
<proteinExistence type="inferred from homology"/>
<dbReference type="PROSITE" id="PS50893">
    <property type="entry name" value="ABC_TRANSPORTER_2"/>
    <property type="match status" value="1"/>
</dbReference>
<keyword evidence="3" id="KW-0547">Nucleotide-binding</keyword>
<feature type="domain" description="ABC transporter" evidence="6">
    <location>
        <begin position="4"/>
        <end position="257"/>
    </location>
</feature>
<dbReference type="InterPro" id="IPR017871">
    <property type="entry name" value="ABC_transporter-like_CS"/>
</dbReference>
<keyword evidence="5" id="KW-0029">Amino-acid transport</keyword>
<organism evidence="7 8">
    <name type="scientific">Symbiobacterium terraclitae</name>
    <dbReference type="NCBI Taxonomy" id="557451"/>
    <lineage>
        <taxon>Bacteria</taxon>
        <taxon>Bacillati</taxon>
        <taxon>Bacillota</taxon>
        <taxon>Clostridia</taxon>
        <taxon>Eubacteriales</taxon>
        <taxon>Symbiobacteriaceae</taxon>
        <taxon>Symbiobacterium</taxon>
    </lineage>
</organism>
<dbReference type="InterPro" id="IPR003439">
    <property type="entry name" value="ABC_transporter-like_ATP-bd"/>
</dbReference>
<comment type="caution">
    <text evidence="7">The sequence shown here is derived from an EMBL/GenBank/DDBJ whole genome shotgun (WGS) entry which is preliminary data.</text>
</comment>
<dbReference type="CDD" id="cd03224">
    <property type="entry name" value="ABC_TM1139_LivF_branched"/>
    <property type="match status" value="1"/>
</dbReference>
<protein>
    <submittedName>
        <fullName evidence="7">Branched-chain amino acid transport system ATP-binding protein</fullName>
    </submittedName>
</protein>
<reference evidence="7 8" key="1">
    <citation type="submission" date="2021-03" db="EMBL/GenBank/DDBJ databases">
        <title>Genomic Encyclopedia of Type Strains, Phase IV (KMG-IV): sequencing the most valuable type-strain genomes for metagenomic binning, comparative biology and taxonomic classification.</title>
        <authorList>
            <person name="Goeker M."/>
        </authorList>
    </citation>
    <scope>NUCLEOTIDE SEQUENCE [LARGE SCALE GENOMIC DNA]</scope>
    <source>
        <strain evidence="7 8">DSM 27138</strain>
    </source>
</reference>
<keyword evidence="8" id="KW-1185">Reference proteome</keyword>
<evidence type="ECO:0000256" key="1">
    <source>
        <dbReference type="ARBA" id="ARBA00005417"/>
    </source>
</evidence>
<comment type="similarity">
    <text evidence="1">Belongs to the ABC transporter superfamily.</text>
</comment>
<dbReference type="SMART" id="SM00382">
    <property type="entry name" value="AAA"/>
    <property type="match status" value="1"/>
</dbReference>
<evidence type="ECO:0000256" key="5">
    <source>
        <dbReference type="ARBA" id="ARBA00022970"/>
    </source>
</evidence>
<dbReference type="InterPro" id="IPR003593">
    <property type="entry name" value="AAA+_ATPase"/>
</dbReference>
<dbReference type="InterPro" id="IPR027417">
    <property type="entry name" value="P-loop_NTPase"/>
</dbReference>
<accession>A0ABS4JUU0</accession>
<gene>
    <name evidence="7" type="ORF">J2Z79_002707</name>
</gene>
<dbReference type="PROSITE" id="PS00211">
    <property type="entry name" value="ABC_TRANSPORTER_1"/>
    <property type="match status" value="1"/>
</dbReference>
<dbReference type="GO" id="GO:0005524">
    <property type="term" value="F:ATP binding"/>
    <property type="evidence" value="ECO:0007669"/>
    <property type="project" value="UniProtKB-KW"/>
</dbReference>